<dbReference type="Pfam" id="PF10263">
    <property type="entry name" value="SprT-like"/>
    <property type="match status" value="1"/>
</dbReference>
<dbReference type="RefSeq" id="WP_241274438.1">
    <property type="nucleotide sequence ID" value="NZ_JAKZGS010000004.1"/>
</dbReference>
<accession>A0ABS9UMU1</accession>
<keyword evidence="3" id="KW-1185">Reference proteome</keyword>
<reference evidence="2" key="1">
    <citation type="submission" date="2022-03" db="EMBL/GenBank/DDBJ databases">
        <title>De novo assembled genomes of Belliella spp. (Cyclobacteriaceae) strains.</title>
        <authorList>
            <person name="Szabo A."/>
            <person name="Korponai K."/>
            <person name="Felfoldi T."/>
        </authorList>
    </citation>
    <scope>NUCLEOTIDE SEQUENCE</scope>
    <source>
        <strain evidence="2">DSM 107340</strain>
    </source>
</reference>
<dbReference type="Proteomes" id="UP001165488">
    <property type="component" value="Unassembled WGS sequence"/>
</dbReference>
<organism evidence="2 3">
    <name type="scientific">Belliella calami</name>
    <dbReference type="NCBI Taxonomy" id="2923436"/>
    <lineage>
        <taxon>Bacteria</taxon>
        <taxon>Pseudomonadati</taxon>
        <taxon>Bacteroidota</taxon>
        <taxon>Cytophagia</taxon>
        <taxon>Cytophagales</taxon>
        <taxon>Cyclobacteriaceae</taxon>
        <taxon>Belliella</taxon>
    </lineage>
</organism>
<evidence type="ECO:0000259" key="1">
    <source>
        <dbReference type="Pfam" id="PF10263"/>
    </source>
</evidence>
<evidence type="ECO:0000313" key="2">
    <source>
        <dbReference type="EMBL" id="MCH7397927.1"/>
    </source>
</evidence>
<protein>
    <submittedName>
        <fullName evidence="2">SprT-like domain-containing protein</fullName>
    </submittedName>
</protein>
<gene>
    <name evidence="2" type="ORF">MM236_08000</name>
</gene>
<proteinExistence type="predicted"/>
<feature type="domain" description="SprT-like" evidence="1">
    <location>
        <begin position="22"/>
        <end position="106"/>
    </location>
</feature>
<comment type="caution">
    <text evidence="2">The sequence shown here is derived from an EMBL/GenBank/DDBJ whole genome shotgun (WGS) entry which is preliminary data.</text>
</comment>
<evidence type="ECO:0000313" key="3">
    <source>
        <dbReference type="Proteomes" id="UP001165488"/>
    </source>
</evidence>
<name>A0ABS9UMU1_9BACT</name>
<dbReference type="EMBL" id="JAKZGS010000004">
    <property type="protein sequence ID" value="MCH7397927.1"/>
    <property type="molecule type" value="Genomic_DNA"/>
</dbReference>
<dbReference type="InterPro" id="IPR006640">
    <property type="entry name" value="SprT-like_domain"/>
</dbReference>
<sequence>MNKDQLFFEAFQKHVPEDAVKYCFDIWKEKPFNFYITNKRSTKLGDFRYRSDKKVQTITINYNLNPYQFLITYIHEVAHYHAFTKYGLKIKPHGIEWKSTFQKLMTPMLSNRVFPLELLVHLKRYMANPKASSVSDYFLAVELRKFDPDTAIEGIQLLQEIKVGTIFEMKGRYFEKLETRRTRVLCKEVDSGKKYLILCHAEVKVK</sequence>